<feature type="transmembrane region" description="Helical" evidence="7">
    <location>
        <begin position="99"/>
        <end position="119"/>
    </location>
</feature>
<protein>
    <submittedName>
        <fullName evidence="9">Iron reductase</fullName>
    </submittedName>
</protein>
<proteinExistence type="predicted"/>
<evidence type="ECO:0000256" key="7">
    <source>
        <dbReference type="SAM" id="Phobius"/>
    </source>
</evidence>
<evidence type="ECO:0000313" key="10">
    <source>
        <dbReference type="Proteomes" id="UP000317894"/>
    </source>
</evidence>
<dbReference type="AlphaFoldDB" id="A0A552UJC5"/>
<keyword evidence="4 7" id="KW-1133">Transmembrane helix</keyword>
<feature type="domain" description="Ferric oxidoreductase" evidence="8">
    <location>
        <begin position="37"/>
        <end position="147"/>
    </location>
</feature>
<keyword evidence="6 7" id="KW-0472">Membrane</keyword>
<dbReference type="GO" id="GO:0010181">
    <property type="term" value="F:FMN binding"/>
    <property type="evidence" value="ECO:0007669"/>
    <property type="project" value="TreeGrafter"/>
</dbReference>
<dbReference type="GO" id="GO:0020037">
    <property type="term" value="F:heme binding"/>
    <property type="evidence" value="ECO:0007669"/>
    <property type="project" value="TreeGrafter"/>
</dbReference>
<dbReference type="InterPro" id="IPR022837">
    <property type="entry name" value="MsrQ-like"/>
</dbReference>
<comment type="subcellular location">
    <subcellularLocation>
        <location evidence="1">Membrane</location>
        <topology evidence="1">Multi-pass membrane protein</topology>
    </subcellularLocation>
</comment>
<dbReference type="Proteomes" id="UP000317894">
    <property type="component" value="Unassembled WGS sequence"/>
</dbReference>
<dbReference type="EMBL" id="VJWA01000001">
    <property type="protein sequence ID" value="TRW18346.1"/>
    <property type="molecule type" value="Genomic_DNA"/>
</dbReference>
<dbReference type="Pfam" id="PF01794">
    <property type="entry name" value="Ferric_reduct"/>
    <property type="match status" value="1"/>
</dbReference>
<feature type="transmembrane region" description="Helical" evidence="7">
    <location>
        <begin position="69"/>
        <end position="87"/>
    </location>
</feature>
<dbReference type="OrthoDB" id="9788328at2"/>
<accession>A0A552UJC5</accession>
<dbReference type="GO" id="GO:0016679">
    <property type="term" value="F:oxidoreductase activity, acting on diphenols and related substances as donors"/>
    <property type="evidence" value="ECO:0007669"/>
    <property type="project" value="TreeGrafter"/>
</dbReference>
<keyword evidence="3 7" id="KW-0812">Transmembrane</keyword>
<evidence type="ECO:0000313" key="9">
    <source>
        <dbReference type="EMBL" id="TRW18346.1"/>
    </source>
</evidence>
<keyword evidence="5" id="KW-0408">Iron</keyword>
<gene>
    <name evidence="9" type="ORF">FMM06_02450</name>
</gene>
<comment type="caution">
    <text evidence="9">The sequence shown here is derived from an EMBL/GenBank/DDBJ whole genome shotgun (WGS) entry which is preliminary data.</text>
</comment>
<evidence type="ECO:0000256" key="5">
    <source>
        <dbReference type="ARBA" id="ARBA00023004"/>
    </source>
</evidence>
<evidence type="ECO:0000256" key="4">
    <source>
        <dbReference type="ARBA" id="ARBA00022989"/>
    </source>
</evidence>
<reference evidence="9 10" key="1">
    <citation type="submission" date="2019-07" db="EMBL/GenBank/DDBJ databases">
        <title>Novel species isolated from glacier.</title>
        <authorList>
            <person name="Liu Q."/>
            <person name="Xin Y.-H."/>
        </authorList>
    </citation>
    <scope>NUCLEOTIDE SEQUENCE [LARGE SCALE GENOMIC DNA]</scope>
    <source>
        <strain evidence="9 10">LB1R16</strain>
    </source>
</reference>
<keyword evidence="10" id="KW-1185">Reference proteome</keyword>
<feature type="transmembrane region" description="Helical" evidence="7">
    <location>
        <begin position="40"/>
        <end position="57"/>
    </location>
</feature>
<dbReference type="GO" id="GO:0005886">
    <property type="term" value="C:plasma membrane"/>
    <property type="evidence" value="ECO:0007669"/>
    <property type="project" value="TreeGrafter"/>
</dbReference>
<evidence type="ECO:0000259" key="8">
    <source>
        <dbReference type="Pfam" id="PF01794"/>
    </source>
</evidence>
<sequence length="184" mass="20337">MVPKSLLWVLLALPALWWAVAAVQPDADLEALLHPTGELSARLLIAALVVTPLVRLVPRWRGLIRYRRAIGVAAFGYGLLHLVFYVIAMGSLDDMLAELGARGIWTGWLALLLMLPLALTSNQAAVRALGRSWKPLQRLAYPAALLTLLHWVFVHDGLTSALLHFVPLALLEATRFLPSQRRFA</sequence>
<evidence type="ECO:0000256" key="3">
    <source>
        <dbReference type="ARBA" id="ARBA00022692"/>
    </source>
</evidence>
<dbReference type="InterPro" id="IPR013130">
    <property type="entry name" value="Fe3_Rdtase_TM_dom"/>
</dbReference>
<evidence type="ECO:0000256" key="6">
    <source>
        <dbReference type="ARBA" id="ARBA00023136"/>
    </source>
</evidence>
<evidence type="ECO:0000256" key="1">
    <source>
        <dbReference type="ARBA" id="ARBA00004141"/>
    </source>
</evidence>
<name>A0A552UJC5_9SPHN</name>
<dbReference type="PANTHER" id="PTHR36964">
    <property type="entry name" value="PROTEIN-METHIONINE-SULFOXIDE REDUCTASE HEME-BINDING SUBUNIT MSRQ"/>
    <property type="match status" value="1"/>
</dbReference>
<keyword evidence="2" id="KW-0813">Transport</keyword>
<feature type="transmembrane region" description="Helical" evidence="7">
    <location>
        <begin position="139"/>
        <end position="155"/>
    </location>
</feature>
<organism evidence="9 10">
    <name type="scientific">Glacieibacterium frigidum</name>
    <dbReference type="NCBI Taxonomy" id="2593303"/>
    <lineage>
        <taxon>Bacteria</taxon>
        <taxon>Pseudomonadati</taxon>
        <taxon>Pseudomonadota</taxon>
        <taxon>Alphaproteobacteria</taxon>
        <taxon>Sphingomonadales</taxon>
        <taxon>Sphingosinicellaceae</taxon>
        <taxon>Glacieibacterium</taxon>
    </lineage>
</organism>
<dbReference type="PANTHER" id="PTHR36964:SF1">
    <property type="entry name" value="PROTEIN-METHIONINE-SULFOXIDE REDUCTASE HEME-BINDING SUBUNIT MSRQ"/>
    <property type="match status" value="1"/>
</dbReference>
<evidence type="ECO:0000256" key="2">
    <source>
        <dbReference type="ARBA" id="ARBA00022448"/>
    </source>
</evidence>